<dbReference type="OrthoDB" id="5599163at2759"/>
<feature type="non-terminal residue" evidence="1">
    <location>
        <position position="1"/>
    </location>
</feature>
<dbReference type="AlphaFoldDB" id="A0A4Y7TVM6"/>
<name>A0A4Y7TVM6_COPMI</name>
<dbReference type="Proteomes" id="UP000298030">
    <property type="component" value="Unassembled WGS sequence"/>
</dbReference>
<evidence type="ECO:0008006" key="3">
    <source>
        <dbReference type="Google" id="ProtNLM"/>
    </source>
</evidence>
<dbReference type="EMBL" id="QPFP01000003">
    <property type="protein sequence ID" value="TEB37938.1"/>
    <property type="molecule type" value="Genomic_DNA"/>
</dbReference>
<reference evidence="1 2" key="1">
    <citation type="journal article" date="2019" name="Nat. Ecol. Evol.">
        <title>Megaphylogeny resolves global patterns of mushroom evolution.</title>
        <authorList>
            <person name="Varga T."/>
            <person name="Krizsan K."/>
            <person name="Foldi C."/>
            <person name="Dima B."/>
            <person name="Sanchez-Garcia M."/>
            <person name="Sanchez-Ramirez S."/>
            <person name="Szollosi G.J."/>
            <person name="Szarkandi J.G."/>
            <person name="Papp V."/>
            <person name="Albert L."/>
            <person name="Andreopoulos W."/>
            <person name="Angelini C."/>
            <person name="Antonin V."/>
            <person name="Barry K.W."/>
            <person name="Bougher N.L."/>
            <person name="Buchanan P."/>
            <person name="Buyck B."/>
            <person name="Bense V."/>
            <person name="Catcheside P."/>
            <person name="Chovatia M."/>
            <person name="Cooper J."/>
            <person name="Damon W."/>
            <person name="Desjardin D."/>
            <person name="Finy P."/>
            <person name="Geml J."/>
            <person name="Haridas S."/>
            <person name="Hughes K."/>
            <person name="Justo A."/>
            <person name="Karasinski D."/>
            <person name="Kautmanova I."/>
            <person name="Kiss B."/>
            <person name="Kocsube S."/>
            <person name="Kotiranta H."/>
            <person name="LaButti K.M."/>
            <person name="Lechner B.E."/>
            <person name="Liimatainen K."/>
            <person name="Lipzen A."/>
            <person name="Lukacs Z."/>
            <person name="Mihaltcheva S."/>
            <person name="Morgado L.N."/>
            <person name="Niskanen T."/>
            <person name="Noordeloos M.E."/>
            <person name="Ohm R.A."/>
            <person name="Ortiz-Santana B."/>
            <person name="Ovrebo C."/>
            <person name="Racz N."/>
            <person name="Riley R."/>
            <person name="Savchenko A."/>
            <person name="Shiryaev A."/>
            <person name="Soop K."/>
            <person name="Spirin V."/>
            <person name="Szebenyi C."/>
            <person name="Tomsovsky M."/>
            <person name="Tulloss R.E."/>
            <person name="Uehling J."/>
            <person name="Grigoriev I.V."/>
            <person name="Vagvolgyi C."/>
            <person name="Papp T."/>
            <person name="Martin F.M."/>
            <person name="Miettinen O."/>
            <person name="Hibbett D.S."/>
            <person name="Nagy L.G."/>
        </authorList>
    </citation>
    <scope>NUCLEOTIDE SEQUENCE [LARGE SCALE GENOMIC DNA]</scope>
    <source>
        <strain evidence="1 2">FP101781</strain>
    </source>
</reference>
<protein>
    <recommendedName>
        <fullName evidence="3">DNA/RNA polymerase</fullName>
    </recommendedName>
</protein>
<dbReference type="STRING" id="71717.A0A4Y7TVM6"/>
<gene>
    <name evidence="1" type="ORF">FA13DRAFT_1620664</name>
</gene>
<evidence type="ECO:0000313" key="2">
    <source>
        <dbReference type="Proteomes" id="UP000298030"/>
    </source>
</evidence>
<keyword evidence="2" id="KW-1185">Reference proteome</keyword>
<evidence type="ECO:0000313" key="1">
    <source>
        <dbReference type="EMBL" id="TEB37938.1"/>
    </source>
</evidence>
<comment type="caution">
    <text evidence="1">The sequence shown here is derived from an EMBL/GenBank/DDBJ whole genome shotgun (WGS) entry which is preliminary data.</text>
</comment>
<proteinExistence type="predicted"/>
<organism evidence="1 2">
    <name type="scientific">Coprinellus micaceus</name>
    <name type="common">Glistening ink-cap mushroom</name>
    <name type="synonym">Coprinus micaceus</name>
    <dbReference type="NCBI Taxonomy" id="71717"/>
    <lineage>
        <taxon>Eukaryota</taxon>
        <taxon>Fungi</taxon>
        <taxon>Dikarya</taxon>
        <taxon>Basidiomycota</taxon>
        <taxon>Agaricomycotina</taxon>
        <taxon>Agaricomycetes</taxon>
        <taxon>Agaricomycetidae</taxon>
        <taxon>Agaricales</taxon>
        <taxon>Agaricineae</taxon>
        <taxon>Psathyrellaceae</taxon>
        <taxon>Coprinellus</taxon>
    </lineage>
</organism>
<sequence length="147" mass="16724">YKKVANHVNPVSAALPESFRIVRTSPPDILADMPSIPEHPPDFAPGTRYTADRKEKMGINKEGFLWPDEEKLVHWLFRVCEMGFAWDESEKGMFLEEFLKPVRIPTLGHDVWIFKNIPIPRGLFPQIIEILKAKIAAGVIEPSNAAY</sequence>
<accession>A0A4Y7TVM6</accession>